<dbReference type="Pfam" id="PF16326">
    <property type="entry name" value="ABC_tran_CTD"/>
    <property type="match status" value="1"/>
</dbReference>
<dbReference type="InterPro" id="IPR051309">
    <property type="entry name" value="ABCF_ATPase"/>
</dbReference>
<dbReference type="InterPro" id="IPR027417">
    <property type="entry name" value="P-loop_NTPase"/>
</dbReference>
<evidence type="ECO:0000256" key="7">
    <source>
        <dbReference type="SAM" id="MobiDB-lite"/>
    </source>
</evidence>
<dbReference type="EMBL" id="FNRA01000001">
    <property type="protein sequence ID" value="SDZ98677.1"/>
    <property type="molecule type" value="Genomic_DNA"/>
</dbReference>
<dbReference type="STRING" id="425514.SAMN05443550_101614"/>
<feature type="domain" description="ABC transporter" evidence="8">
    <location>
        <begin position="18"/>
        <end position="271"/>
    </location>
</feature>
<dbReference type="FunFam" id="3.40.50.300:FF:000309">
    <property type="entry name" value="ABC transporter ATP-binding protein"/>
    <property type="match status" value="1"/>
</dbReference>
<dbReference type="InterPro" id="IPR032781">
    <property type="entry name" value="ABC_tran_Xtn"/>
</dbReference>
<evidence type="ECO:0000256" key="4">
    <source>
        <dbReference type="ARBA" id="ARBA00049360"/>
    </source>
</evidence>
<feature type="region of interest" description="Disordered" evidence="7">
    <location>
        <begin position="560"/>
        <end position="579"/>
    </location>
</feature>
<evidence type="ECO:0000256" key="3">
    <source>
        <dbReference type="ARBA" id="ARBA00022840"/>
    </source>
</evidence>
<evidence type="ECO:0000256" key="1">
    <source>
        <dbReference type="ARBA" id="ARBA00022737"/>
    </source>
</evidence>
<evidence type="ECO:0000259" key="8">
    <source>
        <dbReference type="PROSITE" id="PS50893"/>
    </source>
</evidence>
<dbReference type="InterPro" id="IPR003439">
    <property type="entry name" value="ABC_transporter-like_ATP-bd"/>
</dbReference>
<sequence>MNIKQNAPKNCIFAPNMISINDLTFLIGSRALYDEANWHIKPGERIGLIGANGTGKSTLLKIIVGEYAPSSGSISMSKDLKIGYLNQDLLSYESHHTILHVAMEAFERQNQIHDEIEVLLKKIETDYSEEVLYKLSDKQQEFEALDGYNIEYKANEILAGLGFSTADQHRPLNTFSGGWRMRVMLAKILLQTPDILLLDEPTNHMDLPSIKWLETYLAGFEGAIVIVSHDRYFLDKIVNRTVESRKGKLTTYAGNYTFYLEEKSLRGEIQKGEFKNQQAKIKQEEKLIERFKAKASKAKMAQSRMKALDKMERVEDVDDDNPTVNFSFKFTKPSGRHVIRIENATKKYPNIDILENAEAVIEKGDKIALIGANGKGKSTLLRMVAGVEKFEGSCETGHNVTTTFFAQHQLESLHLGNSILEELQAFAPKHTDTELRSILGCFLFTGDDVFKKIKVLSGGEKSRVALAKSLTTDSNFLILDEPTNHLDIQSVNILIQALKQFEGTFIAVSHDRYFLDNVANKIWFIEEEQIKQYPGTYAEYEIWNSKRIIPVPKSIPVKPAEKEVKPKTEEKPVTANSQQQLKKLNDQLQKIEQETVQLDKDVKVIEAEMADEKVYSDQAKLADANKRYLTAKQLLDAAQNKWEELAAEIMELESN</sequence>
<dbReference type="SMART" id="SM00382">
    <property type="entry name" value="AAA"/>
    <property type="match status" value="2"/>
</dbReference>
<dbReference type="GO" id="GO:0016887">
    <property type="term" value="F:ATP hydrolysis activity"/>
    <property type="evidence" value="ECO:0007669"/>
    <property type="project" value="InterPro"/>
</dbReference>
<name>A0A1H3XH11_9SPHI</name>
<dbReference type="InterPro" id="IPR037118">
    <property type="entry name" value="Val-tRNA_synth_C_sf"/>
</dbReference>
<keyword evidence="6" id="KW-0175">Coiled coil</keyword>
<keyword evidence="10" id="KW-1185">Reference proteome</keyword>
<dbReference type="Gene3D" id="1.10.287.380">
    <property type="entry name" value="Valyl-tRNA synthetase, C-terminal domain"/>
    <property type="match status" value="1"/>
</dbReference>
<accession>A0A1H3XH11</accession>
<organism evidence="9 10">
    <name type="scientific">Pedobacter hartonius</name>
    <dbReference type="NCBI Taxonomy" id="425514"/>
    <lineage>
        <taxon>Bacteria</taxon>
        <taxon>Pseudomonadati</taxon>
        <taxon>Bacteroidota</taxon>
        <taxon>Sphingobacteriia</taxon>
        <taxon>Sphingobacteriales</taxon>
        <taxon>Sphingobacteriaceae</taxon>
        <taxon>Pedobacter</taxon>
    </lineage>
</organism>
<keyword evidence="3 9" id="KW-0067">ATP-binding</keyword>
<comment type="catalytic activity">
    <reaction evidence="4">
        <text>ATP + H2O = ADP + phosphate + H(+)</text>
        <dbReference type="Rhea" id="RHEA:13065"/>
        <dbReference type="ChEBI" id="CHEBI:15377"/>
        <dbReference type="ChEBI" id="CHEBI:15378"/>
        <dbReference type="ChEBI" id="CHEBI:30616"/>
        <dbReference type="ChEBI" id="CHEBI:43474"/>
        <dbReference type="ChEBI" id="CHEBI:456216"/>
    </reaction>
</comment>
<dbReference type="Proteomes" id="UP000198850">
    <property type="component" value="Unassembled WGS sequence"/>
</dbReference>
<feature type="domain" description="ABC transporter" evidence="8">
    <location>
        <begin position="339"/>
        <end position="552"/>
    </location>
</feature>
<dbReference type="PROSITE" id="PS00211">
    <property type="entry name" value="ABC_TRANSPORTER_1"/>
    <property type="match status" value="2"/>
</dbReference>
<keyword evidence="1" id="KW-0677">Repeat</keyword>
<gene>
    <name evidence="9" type="ORF">SAMN05443550_101614</name>
</gene>
<dbReference type="InterPro" id="IPR032524">
    <property type="entry name" value="ABC_tran_C"/>
</dbReference>
<proteinExistence type="inferred from homology"/>
<dbReference type="PROSITE" id="PS50893">
    <property type="entry name" value="ABC_TRANSPORTER_2"/>
    <property type="match status" value="2"/>
</dbReference>
<evidence type="ECO:0000313" key="10">
    <source>
        <dbReference type="Proteomes" id="UP000198850"/>
    </source>
</evidence>
<comment type="similarity">
    <text evidence="5">Belongs to the ABC transporter superfamily. ABCF family. Uup subfamily.</text>
</comment>
<protein>
    <submittedName>
        <fullName evidence="9">ATP-binding cassette, subfamily F, member 3</fullName>
    </submittedName>
</protein>
<dbReference type="AlphaFoldDB" id="A0A1H3XH11"/>
<dbReference type="FunFam" id="3.40.50.300:FF:000011">
    <property type="entry name" value="Putative ABC transporter ATP-binding component"/>
    <property type="match status" value="1"/>
</dbReference>
<dbReference type="GO" id="GO:0005524">
    <property type="term" value="F:ATP binding"/>
    <property type="evidence" value="ECO:0007669"/>
    <property type="project" value="UniProtKB-KW"/>
</dbReference>
<dbReference type="PANTHER" id="PTHR42855">
    <property type="entry name" value="ABC TRANSPORTER ATP-BINDING SUBUNIT"/>
    <property type="match status" value="1"/>
</dbReference>
<keyword evidence="2" id="KW-0547">Nucleotide-binding</keyword>
<reference evidence="9 10" key="1">
    <citation type="submission" date="2016-10" db="EMBL/GenBank/DDBJ databases">
        <authorList>
            <person name="de Groot N.N."/>
        </authorList>
    </citation>
    <scope>NUCLEOTIDE SEQUENCE [LARGE SCALE GENOMIC DNA]</scope>
    <source>
        <strain evidence="9 10">DSM 19033</strain>
    </source>
</reference>
<dbReference type="GO" id="GO:0003677">
    <property type="term" value="F:DNA binding"/>
    <property type="evidence" value="ECO:0007669"/>
    <property type="project" value="InterPro"/>
</dbReference>
<dbReference type="InterPro" id="IPR003593">
    <property type="entry name" value="AAA+_ATPase"/>
</dbReference>
<evidence type="ECO:0000256" key="6">
    <source>
        <dbReference type="SAM" id="Coils"/>
    </source>
</evidence>
<dbReference type="Pfam" id="PF12848">
    <property type="entry name" value="ABC_tran_Xtn"/>
    <property type="match status" value="1"/>
</dbReference>
<feature type="compositionally biased region" description="Basic and acidic residues" evidence="7">
    <location>
        <begin position="560"/>
        <end position="572"/>
    </location>
</feature>
<dbReference type="InterPro" id="IPR017871">
    <property type="entry name" value="ABC_transporter-like_CS"/>
</dbReference>
<dbReference type="Gene3D" id="3.40.50.300">
    <property type="entry name" value="P-loop containing nucleotide triphosphate hydrolases"/>
    <property type="match status" value="2"/>
</dbReference>
<dbReference type="Pfam" id="PF00005">
    <property type="entry name" value="ABC_tran"/>
    <property type="match status" value="2"/>
</dbReference>
<dbReference type="SUPFAM" id="SSF52540">
    <property type="entry name" value="P-loop containing nucleoside triphosphate hydrolases"/>
    <property type="match status" value="2"/>
</dbReference>
<evidence type="ECO:0000313" key="9">
    <source>
        <dbReference type="EMBL" id="SDZ98677.1"/>
    </source>
</evidence>
<dbReference type="PANTHER" id="PTHR42855:SF2">
    <property type="entry name" value="DRUG RESISTANCE ABC TRANSPORTER,ATP-BINDING PROTEIN"/>
    <property type="match status" value="1"/>
</dbReference>
<evidence type="ECO:0000256" key="2">
    <source>
        <dbReference type="ARBA" id="ARBA00022741"/>
    </source>
</evidence>
<feature type="coiled-coil region" evidence="6">
    <location>
        <begin position="274"/>
        <end position="301"/>
    </location>
</feature>
<dbReference type="CDD" id="cd03221">
    <property type="entry name" value="ABCF_EF-3"/>
    <property type="match status" value="2"/>
</dbReference>
<evidence type="ECO:0000256" key="5">
    <source>
        <dbReference type="ARBA" id="ARBA00061478"/>
    </source>
</evidence>